<proteinExistence type="inferred from homology"/>
<evidence type="ECO:0000313" key="7">
    <source>
        <dbReference type="EMBL" id="KAK9054196.1"/>
    </source>
</evidence>
<comment type="subcellular location">
    <subcellularLocation>
        <location evidence="1">Lysosome membrane</location>
    </subcellularLocation>
</comment>
<accession>A0AAP0GLW4</accession>
<dbReference type="Pfam" id="PF16088">
    <property type="entry name" value="BORCS7"/>
    <property type="match status" value="1"/>
</dbReference>
<evidence type="ECO:0000313" key="8">
    <source>
        <dbReference type="Proteomes" id="UP001408789"/>
    </source>
</evidence>
<keyword evidence="4" id="KW-0472">Membrane</keyword>
<keyword evidence="5" id="KW-0458">Lysosome</keyword>
<evidence type="ECO:0000256" key="1">
    <source>
        <dbReference type="ARBA" id="ARBA00004656"/>
    </source>
</evidence>
<evidence type="ECO:0000256" key="4">
    <source>
        <dbReference type="ARBA" id="ARBA00023136"/>
    </source>
</evidence>
<gene>
    <name evidence="7" type="ORF">SSX86_025274</name>
</gene>
<evidence type="ECO:0000256" key="3">
    <source>
        <dbReference type="ARBA" id="ARBA00022295"/>
    </source>
</evidence>
<feature type="compositionally biased region" description="Low complexity" evidence="6">
    <location>
        <begin position="1"/>
        <end position="19"/>
    </location>
</feature>
<dbReference type="InterPro" id="IPR032143">
    <property type="entry name" value="BORCS7"/>
</dbReference>
<comment type="similarity">
    <text evidence="2">Belongs to the BORCS7 family.</text>
</comment>
<evidence type="ECO:0000256" key="5">
    <source>
        <dbReference type="ARBA" id="ARBA00023228"/>
    </source>
</evidence>
<evidence type="ECO:0000256" key="6">
    <source>
        <dbReference type="SAM" id="MobiDB-lite"/>
    </source>
</evidence>
<comment type="caution">
    <text evidence="7">The sequence shown here is derived from an EMBL/GenBank/DDBJ whole genome shotgun (WGS) entry which is preliminary data.</text>
</comment>
<name>A0AAP0GLW4_9ASTR</name>
<keyword evidence="8" id="KW-1185">Reference proteome</keyword>
<sequence length="186" mass="20287">MESSSPSPAPPATAAVAVTGRGRSLSRENSAKSMVTDQISQAVLSTSNLIRIMLQSSSSQDNLVKLPKTLLAKASTIKNTQQVLEHMPSVISSLDAYMDNGLQSVSHLETVTQLLRNIENNQLKPLTADQVLIEVNMHIDASSIIVDRMNPMLFTSLLDMVSTGELSFFLSDYLFLSRNLNPTPVR</sequence>
<dbReference type="EMBL" id="JBCNJP010000025">
    <property type="protein sequence ID" value="KAK9054196.1"/>
    <property type="molecule type" value="Genomic_DNA"/>
</dbReference>
<dbReference type="Proteomes" id="UP001408789">
    <property type="component" value="Unassembled WGS sequence"/>
</dbReference>
<feature type="region of interest" description="Disordered" evidence="6">
    <location>
        <begin position="1"/>
        <end position="31"/>
    </location>
</feature>
<organism evidence="7 8">
    <name type="scientific">Deinandra increscens subsp. villosa</name>
    <dbReference type="NCBI Taxonomy" id="3103831"/>
    <lineage>
        <taxon>Eukaryota</taxon>
        <taxon>Viridiplantae</taxon>
        <taxon>Streptophyta</taxon>
        <taxon>Embryophyta</taxon>
        <taxon>Tracheophyta</taxon>
        <taxon>Spermatophyta</taxon>
        <taxon>Magnoliopsida</taxon>
        <taxon>eudicotyledons</taxon>
        <taxon>Gunneridae</taxon>
        <taxon>Pentapetalae</taxon>
        <taxon>asterids</taxon>
        <taxon>campanulids</taxon>
        <taxon>Asterales</taxon>
        <taxon>Asteraceae</taxon>
        <taxon>Asteroideae</taxon>
        <taxon>Heliantheae alliance</taxon>
        <taxon>Madieae</taxon>
        <taxon>Madiinae</taxon>
        <taxon>Deinandra</taxon>
    </lineage>
</organism>
<protein>
    <recommendedName>
        <fullName evidence="3">BLOC-1-related complex subunit 7</fullName>
    </recommendedName>
</protein>
<evidence type="ECO:0000256" key="2">
    <source>
        <dbReference type="ARBA" id="ARBA00005433"/>
    </source>
</evidence>
<reference evidence="7 8" key="1">
    <citation type="submission" date="2024-04" db="EMBL/GenBank/DDBJ databases">
        <title>The reference genome of an endangered Asteraceae, Deinandra increscens subsp. villosa, native to the Central Coast of California.</title>
        <authorList>
            <person name="Guilliams M."/>
            <person name="Hasenstab-Lehman K."/>
            <person name="Meyer R."/>
            <person name="Mcevoy S."/>
        </authorList>
    </citation>
    <scope>NUCLEOTIDE SEQUENCE [LARGE SCALE GENOMIC DNA]</scope>
    <source>
        <tissue evidence="7">Leaf</tissue>
    </source>
</reference>
<dbReference type="GO" id="GO:0005765">
    <property type="term" value="C:lysosomal membrane"/>
    <property type="evidence" value="ECO:0007669"/>
    <property type="project" value="UniProtKB-SubCell"/>
</dbReference>
<dbReference type="AlphaFoldDB" id="A0AAP0GLW4"/>